<feature type="region of interest" description="Disordered" evidence="2">
    <location>
        <begin position="543"/>
        <end position="577"/>
    </location>
</feature>
<evidence type="ECO:0000313" key="4">
    <source>
        <dbReference type="Proteomes" id="UP000308549"/>
    </source>
</evidence>
<feature type="region of interest" description="Disordered" evidence="2">
    <location>
        <begin position="630"/>
        <end position="881"/>
    </location>
</feature>
<evidence type="ECO:0000256" key="2">
    <source>
        <dbReference type="SAM" id="MobiDB-lite"/>
    </source>
</evidence>
<comment type="caution">
    <text evidence="3">The sequence shown here is derived from an EMBL/GenBank/DDBJ whole genome shotgun (WGS) entry which is preliminary data.</text>
</comment>
<feature type="compositionally biased region" description="Polar residues" evidence="2">
    <location>
        <begin position="428"/>
        <end position="438"/>
    </location>
</feature>
<reference evidence="3 4" key="1">
    <citation type="submission" date="2017-03" db="EMBL/GenBank/DDBJ databases">
        <title>Genomes of endolithic fungi from Antarctica.</title>
        <authorList>
            <person name="Coleine C."/>
            <person name="Masonjones S."/>
            <person name="Stajich J.E."/>
        </authorList>
    </citation>
    <scope>NUCLEOTIDE SEQUENCE [LARGE SCALE GENOMIC DNA]</scope>
    <source>
        <strain evidence="3 4">CCFEE 6315</strain>
    </source>
</reference>
<feature type="compositionally biased region" description="Polar residues" evidence="2">
    <location>
        <begin position="242"/>
        <end position="258"/>
    </location>
</feature>
<feature type="region of interest" description="Disordered" evidence="2">
    <location>
        <begin position="1"/>
        <end position="100"/>
    </location>
</feature>
<feature type="region of interest" description="Disordered" evidence="2">
    <location>
        <begin position="193"/>
        <end position="272"/>
    </location>
</feature>
<gene>
    <name evidence="3" type="ORF">B0A50_00113</name>
</gene>
<protein>
    <recommendedName>
        <fullName evidence="5">Centrosomin N-terminal motif 1 domain-containing protein</fullName>
    </recommendedName>
</protein>
<feature type="region of interest" description="Disordered" evidence="2">
    <location>
        <begin position="381"/>
        <end position="409"/>
    </location>
</feature>
<feature type="coiled-coil region" evidence="1">
    <location>
        <begin position="123"/>
        <end position="167"/>
    </location>
</feature>
<feature type="compositionally biased region" description="Low complexity" evidence="2">
    <location>
        <begin position="751"/>
        <end position="764"/>
    </location>
</feature>
<feature type="compositionally biased region" description="Low complexity" evidence="2">
    <location>
        <begin position="682"/>
        <end position="696"/>
    </location>
</feature>
<feature type="compositionally biased region" description="Polar residues" evidence="2">
    <location>
        <begin position="706"/>
        <end position="729"/>
    </location>
</feature>
<keyword evidence="4" id="KW-1185">Reference proteome</keyword>
<feature type="region of interest" description="Disordered" evidence="2">
    <location>
        <begin position="473"/>
        <end position="529"/>
    </location>
</feature>
<dbReference type="Proteomes" id="UP000308549">
    <property type="component" value="Unassembled WGS sequence"/>
</dbReference>
<evidence type="ECO:0000256" key="1">
    <source>
        <dbReference type="SAM" id="Coils"/>
    </source>
</evidence>
<feature type="compositionally biased region" description="Basic and acidic residues" evidence="2">
    <location>
        <begin position="737"/>
        <end position="750"/>
    </location>
</feature>
<feature type="compositionally biased region" description="Acidic residues" evidence="2">
    <location>
        <begin position="565"/>
        <end position="577"/>
    </location>
</feature>
<proteinExistence type="predicted"/>
<dbReference type="OrthoDB" id="10251744at2759"/>
<name>A0A4U0UF25_9PEZI</name>
<dbReference type="EMBL" id="NAJL01000001">
    <property type="protein sequence ID" value="TKA34133.1"/>
    <property type="molecule type" value="Genomic_DNA"/>
</dbReference>
<keyword evidence="1" id="KW-0175">Coiled coil</keyword>
<sequence length="881" mass="96854">MESGHARPSNAPQEVLPASQYLQDRLMERRARNMRPKRSRHTDFGPKGAADDDIFLEEAEHSRHAAHRGYDSSPITAVSRAASGTTSDAGGSAYSKRRSMGVKDMDGQLDRLNKQNFALKLELDHRREQQSKLQEQLEAMQEKVDRTEQLQEEHAELLRINTQLVEELERRDRAVEEAMDIICELEDKVVDMEERHAPTRPSTANADSGYAGTETHEPAPQSSPPEASKAPKTPHSVRQAPPSMSASQRLHSLVNGQTPARARREPSVLSLKKSSTHALRSVYLENAQTLHPVKSFNSLLSRRDSRVEEDAYTIEALDSPRLSVLSESSFPSLYSPKKHISPDRYAWEAADDDGELESAPLHFRQASINRVSKWISEGEVNVQDTPSKSNQISPPFSGGPTQDVPAPALPKTSEATTYLSLNDALSAKPSSDTRQQGRAISPTHPQPHLTKATKQRAMQLQLQRSRPNNIADAVLGEPFLPPTPDSASTHMLRASRSSSADERSLLDTTPASVKGYNAIEPGPRTAPKQIRSSIELNRTLHEGLSHRQGGLGSRQDASSWSETECRDDDDADNDDALSDTVKGLARNYDGFPDPNSILAGTPSRLLKHNRMPDVGQLFFNGYHVSPPQTAQYPAMRRRQSSSEATVSLRKPSLNRADTSPTFLGTLGRIMTAGSKTTQDAVTSPRSPNSGSSSNRTIIQADDSLSRTHSSMSRTSASPAHTLGQRTQQLFRRMSNSRSERSEPRSSREKSPLPTLTSTPSSAYTPRKETTKLNAGESRQAPKIANSNADARRPSLQMRTKTEPASGRPSSAALERNAIAPESNNPLTKRAGSVKRTTDTRAPQHIHPPSDGPSEKEGSGTRTIPRRRGSIRDAIGARRPWR</sequence>
<evidence type="ECO:0008006" key="5">
    <source>
        <dbReference type="Google" id="ProtNLM"/>
    </source>
</evidence>
<feature type="compositionally biased region" description="Low complexity" evidence="2">
    <location>
        <begin position="218"/>
        <end position="234"/>
    </location>
</feature>
<feature type="compositionally biased region" description="Polar residues" evidence="2">
    <location>
        <begin position="382"/>
        <end position="394"/>
    </location>
</feature>
<dbReference type="AlphaFoldDB" id="A0A4U0UF25"/>
<feature type="region of interest" description="Disordered" evidence="2">
    <location>
        <begin position="426"/>
        <end position="455"/>
    </location>
</feature>
<organism evidence="3 4">
    <name type="scientific">Salinomyces thailandicus</name>
    <dbReference type="NCBI Taxonomy" id="706561"/>
    <lineage>
        <taxon>Eukaryota</taxon>
        <taxon>Fungi</taxon>
        <taxon>Dikarya</taxon>
        <taxon>Ascomycota</taxon>
        <taxon>Pezizomycotina</taxon>
        <taxon>Dothideomycetes</taxon>
        <taxon>Dothideomycetidae</taxon>
        <taxon>Mycosphaerellales</taxon>
        <taxon>Teratosphaeriaceae</taxon>
        <taxon>Salinomyces</taxon>
    </lineage>
</organism>
<evidence type="ECO:0000313" key="3">
    <source>
        <dbReference type="EMBL" id="TKA34133.1"/>
    </source>
</evidence>
<accession>A0A4U0UF25</accession>